<organism evidence="3 4">
    <name type="scientific">Cohnella hongkongensis</name>
    <dbReference type="NCBI Taxonomy" id="178337"/>
    <lineage>
        <taxon>Bacteria</taxon>
        <taxon>Bacillati</taxon>
        <taxon>Bacillota</taxon>
        <taxon>Bacilli</taxon>
        <taxon>Bacillales</taxon>
        <taxon>Paenibacillaceae</taxon>
        <taxon>Cohnella</taxon>
    </lineage>
</organism>
<dbReference type="CDD" id="cd08901">
    <property type="entry name" value="SRPBCC_CalC_Aha1-like_8"/>
    <property type="match status" value="1"/>
</dbReference>
<reference evidence="4" key="1">
    <citation type="journal article" date="2019" name="Int. J. Syst. Evol. Microbiol.">
        <title>The Global Catalogue of Microorganisms (GCM) 10K type strain sequencing project: providing services to taxonomists for standard genome sequencing and annotation.</title>
        <authorList>
            <consortium name="The Broad Institute Genomics Platform"/>
            <consortium name="The Broad Institute Genome Sequencing Center for Infectious Disease"/>
            <person name="Wu L."/>
            <person name="Ma J."/>
        </authorList>
    </citation>
    <scope>NUCLEOTIDE SEQUENCE [LARGE SCALE GENOMIC DNA]</scope>
    <source>
        <strain evidence="4">CCUG 49571</strain>
    </source>
</reference>
<keyword evidence="4" id="KW-1185">Reference proteome</keyword>
<dbReference type="Proteomes" id="UP001596028">
    <property type="component" value="Unassembled WGS sequence"/>
</dbReference>
<sequence>MIPLTRAPVAHAQMLIRKPVEQVFEAFADPAVTTKFWFTKSSGRLEEGRSIRWEWEMYGVGTDVEVKRVVPNERIVIEWGAPNPSTVEWTFVPQEEGTFVTVKNSNFNGNGDEIVAEAIDSMGGFTMVLCALKALLEHGVVLNVVADRAPDSRSES</sequence>
<dbReference type="RefSeq" id="WP_378091108.1">
    <property type="nucleotide sequence ID" value="NZ_JBHSEP010000001.1"/>
</dbReference>
<dbReference type="InterPro" id="IPR023393">
    <property type="entry name" value="START-like_dom_sf"/>
</dbReference>
<comment type="caution">
    <text evidence="3">The sequence shown here is derived from an EMBL/GenBank/DDBJ whole genome shotgun (WGS) entry which is preliminary data.</text>
</comment>
<proteinExistence type="inferred from homology"/>
<evidence type="ECO:0000313" key="3">
    <source>
        <dbReference type="EMBL" id="MFC4596705.1"/>
    </source>
</evidence>
<dbReference type="InterPro" id="IPR013538">
    <property type="entry name" value="ASHA1/2-like_C"/>
</dbReference>
<dbReference type="SUPFAM" id="SSF55961">
    <property type="entry name" value="Bet v1-like"/>
    <property type="match status" value="1"/>
</dbReference>
<evidence type="ECO:0000256" key="1">
    <source>
        <dbReference type="ARBA" id="ARBA00006817"/>
    </source>
</evidence>
<dbReference type="Pfam" id="PF08327">
    <property type="entry name" value="AHSA1"/>
    <property type="match status" value="1"/>
</dbReference>
<gene>
    <name evidence="3" type="ORF">ACFO3S_00510</name>
</gene>
<protein>
    <submittedName>
        <fullName evidence="3">SRPBCC family protein</fullName>
    </submittedName>
</protein>
<comment type="similarity">
    <text evidence="1">Belongs to the AHA1 family.</text>
</comment>
<feature type="domain" description="Activator of Hsp90 ATPase homologue 1/2-like C-terminal" evidence="2">
    <location>
        <begin position="19"/>
        <end position="137"/>
    </location>
</feature>
<evidence type="ECO:0000313" key="4">
    <source>
        <dbReference type="Proteomes" id="UP001596028"/>
    </source>
</evidence>
<dbReference type="Gene3D" id="3.30.530.20">
    <property type="match status" value="1"/>
</dbReference>
<name>A0ABV9F7D0_9BACL</name>
<dbReference type="EMBL" id="JBHSEP010000001">
    <property type="protein sequence ID" value="MFC4596705.1"/>
    <property type="molecule type" value="Genomic_DNA"/>
</dbReference>
<accession>A0ABV9F7D0</accession>
<evidence type="ECO:0000259" key="2">
    <source>
        <dbReference type="Pfam" id="PF08327"/>
    </source>
</evidence>